<accession>A0ACA9PRE3</accession>
<sequence>TLHKSLIVTSLETIDFEIFNEEGLQFILSPKEAENEEFATPEYSVFRYIILWAANKISRDAVIYFKSLLPTSDNAERLDVLQLDKLRKAHEKNHYKSKELYESTISIISPLLKCIDFKLIHPSILANIIAPLDLVPSETLIEAFKYQTKLPPGVGPERLR</sequence>
<feature type="non-terminal residue" evidence="1">
    <location>
        <position position="1"/>
    </location>
</feature>
<protein>
    <submittedName>
        <fullName evidence="1">7457_t:CDS:1</fullName>
    </submittedName>
</protein>
<comment type="caution">
    <text evidence="1">The sequence shown here is derived from an EMBL/GenBank/DDBJ whole genome shotgun (WGS) entry which is preliminary data.</text>
</comment>
<name>A0ACA9PRE3_9GLOM</name>
<gene>
    <name evidence="1" type="ORF">SCALOS_LOCUS11287</name>
</gene>
<keyword evidence="2" id="KW-1185">Reference proteome</keyword>
<dbReference type="Proteomes" id="UP000789860">
    <property type="component" value="Unassembled WGS sequence"/>
</dbReference>
<dbReference type="EMBL" id="CAJVPM010047935">
    <property type="protein sequence ID" value="CAG8721885.1"/>
    <property type="molecule type" value="Genomic_DNA"/>
</dbReference>
<evidence type="ECO:0000313" key="1">
    <source>
        <dbReference type="EMBL" id="CAG8721885.1"/>
    </source>
</evidence>
<proteinExistence type="predicted"/>
<feature type="non-terminal residue" evidence="1">
    <location>
        <position position="160"/>
    </location>
</feature>
<reference evidence="1" key="1">
    <citation type="submission" date="2021-06" db="EMBL/GenBank/DDBJ databases">
        <authorList>
            <person name="Kallberg Y."/>
            <person name="Tangrot J."/>
            <person name="Rosling A."/>
        </authorList>
    </citation>
    <scope>NUCLEOTIDE SEQUENCE</scope>
    <source>
        <strain evidence="1">AU212A</strain>
    </source>
</reference>
<organism evidence="1 2">
    <name type="scientific">Scutellospora calospora</name>
    <dbReference type="NCBI Taxonomy" id="85575"/>
    <lineage>
        <taxon>Eukaryota</taxon>
        <taxon>Fungi</taxon>
        <taxon>Fungi incertae sedis</taxon>
        <taxon>Mucoromycota</taxon>
        <taxon>Glomeromycotina</taxon>
        <taxon>Glomeromycetes</taxon>
        <taxon>Diversisporales</taxon>
        <taxon>Gigasporaceae</taxon>
        <taxon>Scutellospora</taxon>
    </lineage>
</organism>
<evidence type="ECO:0000313" key="2">
    <source>
        <dbReference type="Proteomes" id="UP000789860"/>
    </source>
</evidence>